<dbReference type="Proteomes" id="UP000277582">
    <property type="component" value="Unassembled WGS sequence"/>
</dbReference>
<evidence type="ECO:0000313" key="2">
    <source>
        <dbReference type="EMBL" id="RSN76658.1"/>
    </source>
</evidence>
<evidence type="ECO:0000256" key="1">
    <source>
        <dbReference type="SAM" id="Phobius"/>
    </source>
</evidence>
<feature type="transmembrane region" description="Helical" evidence="1">
    <location>
        <begin position="62"/>
        <end position="80"/>
    </location>
</feature>
<comment type="caution">
    <text evidence="2">The sequence shown here is derived from an EMBL/GenBank/DDBJ whole genome shotgun (WGS) entry which is preliminary data.</text>
</comment>
<protein>
    <submittedName>
        <fullName evidence="2">Uncharacterized protein</fullName>
    </submittedName>
</protein>
<reference evidence="2 3" key="1">
    <citation type="submission" date="2018-10" db="EMBL/GenBank/DDBJ databases">
        <title>Co-occurring genomic capacity for anaerobic methane metabolism and dissimilatory sulfite reduction discovered in the Korarchaeota.</title>
        <authorList>
            <person name="Mckay L.J."/>
            <person name="Dlakic M."/>
            <person name="Fields M.W."/>
            <person name="Delmont T.O."/>
            <person name="Eren A.M."/>
            <person name="Jay Z.J."/>
            <person name="Klingelsmith K.B."/>
            <person name="Rusch D.B."/>
            <person name="Inskeep W.P."/>
        </authorList>
    </citation>
    <scope>NUCLEOTIDE SEQUENCE [LARGE SCALE GENOMIC DNA]</scope>
    <source>
        <strain evidence="2 3">MDKW</strain>
    </source>
</reference>
<feature type="transmembrane region" description="Helical" evidence="1">
    <location>
        <begin position="86"/>
        <end position="108"/>
    </location>
</feature>
<gene>
    <name evidence="2" type="ORF">D6D85_03785</name>
</gene>
<dbReference type="RefSeq" id="WP_125670715.1">
    <property type="nucleotide sequence ID" value="NZ_RCOS01000056.1"/>
</dbReference>
<keyword evidence="1" id="KW-0812">Transmembrane</keyword>
<organism evidence="2 3">
    <name type="scientific">Candidatus Methanodesulfokora washburnensis</name>
    <dbReference type="NCBI Taxonomy" id="2478471"/>
    <lineage>
        <taxon>Archaea</taxon>
        <taxon>Thermoproteota</taxon>
        <taxon>Candidatus Korarchaeia</taxon>
        <taxon>Candidatus Korarchaeia incertae sedis</taxon>
        <taxon>Candidatus Methanodesulfokora</taxon>
    </lineage>
</organism>
<keyword evidence="1" id="KW-0472">Membrane</keyword>
<dbReference type="AlphaFoldDB" id="A0A429GRY2"/>
<accession>A0A429GRY2</accession>
<proteinExistence type="predicted"/>
<keyword evidence="1" id="KW-1133">Transmembrane helix</keyword>
<sequence>MEQGKKKLRLPDRIDTLKSLLEELDGMSRTLYEEETLKKQEDFSRAQVELAARQEDLSRRQVLLTILFGVFGAFQAMEYLEPKLGFLPALAVTLAIFTLIGLSYKLYIRGKLHLFRRKKGG</sequence>
<dbReference type="EMBL" id="RCOS01000056">
    <property type="protein sequence ID" value="RSN76658.1"/>
    <property type="molecule type" value="Genomic_DNA"/>
</dbReference>
<keyword evidence="3" id="KW-1185">Reference proteome</keyword>
<name>A0A429GRY2_9CREN</name>
<evidence type="ECO:0000313" key="3">
    <source>
        <dbReference type="Proteomes" id="UP000277582"/>
    </source>
</evidence>